<sequence length="550" mass="61947">MKKSKKSRVWRTAIESIPGSEYLLSEEEPRKFDHVAFLSFLNPSSHERRDITNTWLQKVVPSLKSSTRQDLQEAGSRLEREWKSKAVKREAFWTDLTETEKQRKEEKERLEYLKSAGEKRLRTAEGYLVEKMQHDFGKAGYREVAKLRAGDESRPPLVKTTHRSGGRLKEVSPQQGTSSQATSSHTTFTTSAPLSPVLSSGLTTDSRRRTSNVTSSTEESEDISAPEKSSTNTMLGKRGRTHRDEIDDNDRVKAVAGRSPFLSGDDASEPLEDDDPVREAQIVPNAPLNVVFDTEDYEFTAKLGMVDFGKEFRAYYGHCRLLSYDSDNLSDFVALSGVLFLEDRPTSLQKAYFGPKYRQLLELIDLRIDYPTADEVADAMQLCRNAKDLRQLSHPDLAVRYHEAIDIGVGKVSLSASNSKDQDDLARTLLWSKRAADEIVTRFEETEDMNLLFVQVIGQTCNLYVMCRAGRVCVATKIGTVHILYTLSDALSFEDQVQAWMILDKTFNSTVSVLNDATYRQSDLTPPPCFPVLATPRSLKMKAGANRGRV</sequence>
<name>A0A9P6FC24_9FUNG</name>
<feature type="compositionally biased region" description="Basic and acidic residues" evidence="1">
    <location>
        <begin position="242"/>
        <end position="253"/>
    </location>
</feature>
<dbReference type="EMBL" id="JAAAXW010000048">
    <property type="protein sequence ID" value="KAF9546982.1"/>
    <property type="molecule type" value="Genomic_DNA"/>
</dbReference>
<feature type="compositionally biased region" description="Low complexity" evidence="1">
    <location>
        <begin position="172"/>
        <end position="191"/>
    </location>
</feature>
<feature type="region of interest" description="Disordered" evidence="1">
    <location>
        <begin position="147"/>
        <end position="275"/>
    </location>
</feature>
<accession>A0A9P6FC24</accession>
<reference evidence="2" key="1">
    <citation type="journal article" date="2020" name="Fungal Divers.">
        <title>Resolving the Mortierellaceae phylogeny through synthesis of multi-gene phylogenetics and phylogenomics.</title>
        <authorList>
            <person name="Vandepol N."/>
            <person name="Liber J."/>
            <person name="Desiro A."/>
            <person name="Na H."/>
            <person name="Kennedy M."/>
            <person name="Barry K."/>
            <person name="Grigoriev I.V."/>
            <person name="Miller A.N."/>
            <person name="O'Donnell K."/>
            <person name="Stajich J.E."/>
            <person name="Bonito G."/>
        </authorList>
    </citation>
    <scope>NUCLEOTIDE SEQUENCE</scope>
    <source>
        <strain evidence="2">NRRL 2591</strain>
    </source>
</reference>
<protein>
    <submittedName>
        <fullName evidence="2">Uncharacterized protein</fullName>
    </submittedName>
</protein>
<gene>
    <name evidence="2" type="ORF">EC957_008986</name>
</gene>
<evidence type="ECO:0000256" key="1">
    <source>
        <dbReference type="SAM" id="MobiDB-lite"/>
    </source>
</evidence>
<proteinExistence type="predicted"/>
<keyword evidence="3" id="KW-1185">Reference proteome</keyword>
<comment type="caution">
    <text evidence="2">The sequence shown here is derived from an EMBL/GenBank/DDBJ whole genome shotgun (WGS) entry which is preliminary data.</text>
</comment>
<feature type="compositionally biased region" description="Acidic residues" evidence="1">
    <location>
        <begin position="266"/>
        <end position="275"/>
    </location>
</feature>
<organism evidence="2 3">
    <name type="scientific">Mortierella hygrophila</name>
    <dbReference type="NCBI Taxonomy" id="979708"/>
    <lineage>
        <taxon>Eukaryota</taxon>
        <taxon>Fungi</taxon>
        <taxon>Fungi incertae sedis</taxon>
        <taxon>Mucoromycota</taxon>
        <taxon>Mortierellomycotina</taxon>
        <taxon>Mortierellomycetes</taxon>
        <taxon>Mortierellales</taxon>
        <taxon>Mortierellaceae</taxon>
        <taxon>Mortierella</taxon>
    </lineage>
</organism>
<dbReference type="AlphaFoldDB" id="A0A9P6FC24"/>
<evidence type="ECO:0000313" key="3">
    <source>
        <dbReference type="Proteomes" id="UP000723463"/>
    </source>
</evidence>
<dbReference type="Proteomes" id="UP000723463">
    <property type="component" value="Unassembled WGS sequence"/>
</dbReference>
<evidence type="ECO:0000313" key="2">
    <source>
        <dbReference type="EMBL" id="KAF9546982.1"/>
    </source>
</evidence>